<protein>
    <submittedName>
        <fullName evidence="1">Uncharacterized protein</fullName>
    </submittedName>
</protein>
<dbReference type="AlphaFoldDB" id="A0A644Y7I8"/>
<accession>A0A644Y7I8</accession>
<gene>
    <name evidence="1" type="ORF">SDC9_70998</name>
</gene>
<reference evidence="1" key="1">
    <citation type="submission" date="2019-08" db="EMBL/GenBank/DDBJ databases">
        <authorList>
            <person name="Kucharzyk K."/>
            <person name="Murdoch R.W."/>
            <person name="Higgins S."/>
            <person name="Loffler F."/>
        </authorList>
    </citation>
    <scope>NUCLEOTIDE SEQUENCE</scope>
</reference>
<evidence type="ECO:0000313" key="1">
    <source>
        <dbReference type="EMBL" id="MPM24515.1"/>
    </source>
</evidence>
<proteinExistence type="predicted"/>
<comment type="caution">
    <text evidence="1">The sequence shown here is derived from an EMBL/GenBank/DDBJ whole genome shotgun (WGS) entry which is preliminary data.</text>
</comment>
<dbReference type="EMBL" id="VSSQ01004280">
    <property type="protein sequence ID" value="MPM24515.1"/>
    <property type="molecule type" value="Genomic_DNA"/>
</dbReference>
<sequence>MQLVALTTARHVRSRLLGVGLKALSDLPDIVESVAAMATGRRLNVGDLAFPMKFAKVGMIDTEQLGRLTARQTAHHLLRIGWKVRCTLCMQVRSQEFGVVTNGDVQVFVYLGHAPLDPWARFLCDRALFFETIA</sequence>
<organism evidence="1">
    <name type="scientific">bioreactor metagenome</name>
    <dbReference type="NCBI Taxonomy" id="1076179"/>
    <lineage>
        <taxon>unclassified sequences</taxon>
        <taxon>metagenomes</taxon>
        <taxon>ecological metagenomes</taxon>
    </lineage>
</organism>
<name>A0A644Y7I8_9ZZZZ</name>